<gene>
    <name evidence="1" type="ORF">JJB07_12310</name>
</gene>
<dbReference type="Proteomes" id="UP000602284">
    <property type="component" value="Unassembled WGS sequence"/>
</dbReference>
<reference evidence="1 2" key="1">
    <citation type="submission" date="2021-01" db="EMBL/GenBank/DDBJ databases">
        <title>Tumebacillus sp. strain ITR2 16S ribosomal RNA gene Genome sequencing and assembly.</title>
        <authorList>
            <person name="Kang M."/>
        </authorList>
    </citation>
    <scope>NUCLEOTIDE SEQUENCE [LARGE SCALE GENOMIC DNA]</scope>
    <source>
        <strain evidence="1 2">ITR2</strain>
    </source>
</reference>
<comment type="caution">
    <text evidence="1">The sequence shown here is derived from an EMBL/GenBank/DDBJ whole genome shotgun (WGS) entry which is preliminary data.</text>
</comment>
<sequence>MSESNIWISKKELLTLTGISYGQLYRWKRQNLIPESWFHKQSASTGQETFFDREKILERIRLIVELKDQYSLEELAGILSPDVTARTFRSRHVKHLWESGRQLVRRYRRIVEKREFSFFELLLLDAVSRVSPIEEEFLDDLLHSIAAWRELGKGTSYHLIVTQKGGQMSAWLVESGTGFWADRATELLHKFDLEELSQDLSLRLKTIEDS</sequence>
<keyword evidence="2" id="KW-1185">Reference proteome</keyword>
<protein>
    <submittedName>
        <fullName evidence="1">DUF4004 family protein</fullName>
    </submittedName>
</protein>
<evidence type="ECO:0000313" key="1">
    <source>
        <dbReference type="EMBL" id="MBL0387437.1"/>
    </source>
</evidence>
<proteinExistence type="predicted"/>
<dbReference type="EMBL" id="JAEQNB010000003">
    <property type="protein sequence ID" value="MBL0387437.1"/>
    <property type="molecule type" value="Genomic_DNA"/>
</dbReference>
<dbReference type="InterPro" id="IPR025063">
    <property type="entry name" value="DUF4004"/>
</dbReference>
<dbReference type="RefSeq" id="WP_201635420.1">
    <property type="nucleotide sequence ID" value="NZ_JAEQNB010000003.1"/>
</dbReference>
<accession>A0ABS1JAY8</accession>
<dbReference type="Pfam" id="PF13171">
    <property type="entry name" value="DUF4004"/>
    <property type="match status" value="1"/>
</dbReference>
<evidence type="ECO:0000313" key="2">
    <source>
        <dbReference type="Proteomes" id="UP000602284"/>
    </source>
</evidence>
<organism evidence="1 2">
    <name type="scientific">Tumebacillus amylolyticus</name>
    <dbReference type="NCBI Taxonomy" id="2801339"/>
    <lineage>
        <taxon>Bacteria</taxon>
        <taxon>Bacillati</taxon>
        <taxon>Bacillota</taxon>
        <taxon>Bacilli</taxon>
        <taxon>Bacillales</taxon>
        <taxon>Alicyclobacillaceae</taxon>
        <taxon>Tumebacillus</taxon>
    </lineage>
</organism>
<name>A0ABS1JAY8_9BACL</name>